<dbReference type="PANTHER" id="PTHR43176:SF3">
    <property type="entry name" value="3-HYDROXYISOBUTYRYL-COA HYDROLASE, MITOCHONDRIAL"/>
    <property type="match status" value="1"/>
</dbReference>
<dbReference type="Proteomes" id="UP001164286">
    <property type="component" value="Unassembled WGS sequence"/>
</dbReference>
<evidence type="ECO:0000256" key="3">
    <source>
        <dbReference type="ARBA" id="ARBA00022801"/>
    </source>
</evidence>
<accession>A0AA38HFL2</accession>
<dbReference type="InterPro" id="IPR045004">
    <property type="entry name" value="ECH_dom"/>
</dbReference>
<dbReference type="SUPFAM" id="SSF52096">
    <property type="entry name" value="ClpP/crotonase"/>
    <property type="match status" value="1"/>
</dbReference>
<dbReference type="GeneID" id="77727095"/>
<organism evidence="5 6">
    <name type="scientific">Dioszegia hungarica</name>
    <dbReference type="NCBI Taxonomy" id="4972"/>
    <lineage>
        <taxon>Eukaryota</taxon>
        <taxon>Fungi</taxon>
        <taxon>Dikarya</taxon>
        <taxon>Basidiomycota</taxon>
        <taxon>Agaricomycotina</taxon>
        <taxon>Tremellomycetes</taxon>
        <taxon>Tremellales</taxon>
        <taxon>Bulleribasidiaceae</taxon>
        <taxon>Dioszegia</taxon>
    </lineage>
</organism>
<dbReference type="PANTHER" id="PTHR43176">
    <property type="entry name" value="3-HYDROXYISOBUTYRYL-COA HYDROLASE-RELATED"/>
    <property type="match status" value="1"/>
</dbReference>
<dbReference type="InterPro" id="IPR029045">
    <property type="entry name" value="ClpP/crotonase-like_dom_sf"/>
</dbReference>
<dbReference type="GO" id="GO:0006574">
    <property type="term" value="P:L-valine catabolic process"/>
    <property type="evidence" value="ECO:0007669"/>
    <property type="project" value="TreeGrafter"/>
</dbReference>
<dbReference type="GO" id="GO:0003860">
    <property type="term" value="F:3-hydroxyisobutyryl-CoA hydrolase activity"/>
    <property type="evidence" value="ECO:0007669"/>
    <property type="project" value="UniProtKB-EC"/>
</dbReference>
<protein>
    <recommendedName>
        <fullName evidence="2">3-hydroxyisobutyryl-CoA hydrolase</fullName>
        <ecNumber evidence="2">3.1.2.4</ecNumber>
    </recommendedName>
</protein>
<dbReference type="EC" id="3.1.2.4" evidence="2"/>
<evidence type="ECO:0000256" key="1">
    <source>
        <dbReference type="ARBA" id="ARBA00001709"/>
    </source>
</evidence>
<evidence type="ECO:0000256" key="2">
    <source>
        <dbReference type="ARBA" id="ARBA00011915"/>
    </source>
</evidence>
<dbReference type="EMBL" id="JAKWFO010000001">
    <property type="protein sequence ID" value="KAI9639730.1"/>
    <property type="molecule type" value="Genomic_DNA"/>
</dbReference>
<proteinExistence type="predicted"/>
<gene>
    <name evidence="5" type="ORF">MKK02DRAFT_29725</name>
</gene>
<keyword evidence="3 5" id="KW-0378">Hydrolase</keyword>
<dbReference type="GO" id="GO:0005739">
    <property type="term" value="C:mitochondrion"/>
    <property type="evidence" value="ECO:0007669"/>
    <property type="project" value="TreeGrafter"/>
</dbReference>
<reference evidence="5" key="1">
    <citation type="journal article" date="2022" name="G3 (Bethesda)">
        <title>High quality genome of the basidiomycete yeast Dioszegia hungarica PDD-24b-2 isolated from cloud water.</title>
        <authorList>
            <person name="Jarrige D."/>
            <person name="Haridas S."/>
            <person name="Bleykasten-Grosshans C."/>
            <person name="Joly M."/>
            <person name="Nadalig T."/>
            <person name="Sancelme M."/>
            <person name="Vuilleumier S."/>
            <person name="Grigoriev I.V."/>
            <person name="Amato P."/>
            <person name="Bringel F."/>
        </authorList>
    </citation>
    <scope>NUCLEOTIDE SEQUENCE</scope>
    <source>
        <strain evidence="5">PDD-24b-2</strain>
    </source>
</reference>
<dbReference type="AlphaFoldDB" id="A0AA38HFL2"/>
<dbReference type="InterPro" id="IPR032259">
    <property type="entry name" value="HIBYL-CoA-H"/>
</dbReference>
<name>A0AA38HFL2_9TREE</name>
<evidence type="ECO:0000313" key="5">
    <source>
        <dbReference type="EMBL" id="KAI9639730.1"/>
    </source>
</evidence>
<dbReference type="Pfam" id="PF16113">
    <property type="entry name" value="ECH_2"/>
    <property type="match status" value="1"/>
</dbReference>
<comment type="caution">
    <text evidence="5">The sequence shown here is derived from an EMBL/GenBank/DDBJ whole genome shotgun (WGS) entry which is preliminary data.</text>
</comment>
<evidence type="ECO:0000259" key="4">
    <source>
        <dbReference type="Pfam" id="PF16113"/>
    </source>
</evidence>
<dbReference type="CDD" id="cd06558">
    <property type="entry name" value="crotonase-like"/>
    <property type="match status" value="1"/>
</dbReference>
<sequence>MTVLMSRTAFHAARSFSPSAAASSSRLFNSSVRAMASSSSSTSEGDLVTYDSSGHARIYKLNRPKKLNSLNQEMITSLAEKMKAWRESDLCQLVVGMGDQRAFCAGGDVAQLAKDAGERKSTGVEFFKDEFELNWLMSRLGKPYVSIIHGTTMGGGAGIALPATLRIATPKTIFAMPETGIGYAPDVGSNYYLAQLDGYIGAWLAVTGQHIYGRTVYELGIATHYVAESSLPDLVKQITHHPKPTTENLSALISSFNLPSSTSSAPSSKSTPDSPSPITLEIRQFIDNTFSAPSVKDIHARLVAAGENKELSEDVRKWAAVQRGYLEEKSPTGMAVALEGYTLAKNSKRLDKVLQNDMSMATAFCGPKRASDDFITGVTHVLITKIRDKRAAWEAELDSPTLTSSAITKRFFTPGADVKKLVFHPSTGSTETTSRDSTYGRFREWGLPELHWVMGLVTGAVKDTGAFAVTEEELVERVLGMKGESKTGGRGQDMERITRELVAKYCEKDANGYLRWTKAKF</sequence>
<comment type="catalytic activity">
    <reaction evidence="1">
        <text>3-hydroxy-2-methylpropanoyl-CoA + H2O = 3-hydroxy-2-methylpropanoate + CoA + H(+)</text>
        <dbReference type="Rhea" id="RHEA:20888"/>
        <dbReference type="ChEBI" id="CHEBI:11805"/>
        <dbReference type="ChEBI" id="CHEBI:15377"/>
        <dbReference type="ChEBI" id="CHEBI:15378"/>
        <dbReference type="ChEBI" id="CHEBI:57287"/>
        <dbReference type="ChEBI" id="CHEBI:57340"/>
        <dbReference type="EC" id="3.1.2.4"/>
    </reaction>
</comment>
<feature type="domain" description="Enoyl-CoA hydratase/isomerase" evidence="4">
    <location>
        <begin position="57"/>
        <end position="395"/>
    </location>
</feature>
<evidence type="ECO:0000313" key="6">
    <source>
        <dbReference type="Proteomes" id="UP001164286"/>
    </source>
</evidence>
<dbReference type="RefSeq" id="XP_052949507.1">
    <property type="nucleotide sequence ID" value="XM_053087890.1"/>
</dbReference>
<keyword evidence="6" id="KW-1185">Reference proteome</keyword>
<dbReference type="Gene3D" id="3.90.226.10">
    <property type="entry name" value="2-enoyl-CoA Hydratase, Chain A, domain 1"/>
    <property type="match status" value="1"/>
</dbReference>